<dbReference type="GO" id="GO:0034599">
    <property type="term" value="P:cellular response to oxidative stress"/>
    <property type="evidence" value="ECO:0007669"/>
    <property type="project" value="TreeGrafter"/>
</dbReference>
<evidence type="ECO:0000256" key="5">
    <source>
        <dbReference type="SAM" id="Phobius"/>
    </source>
</evidence>
<dbReference type="InterPro" id="IPR029760">
    <property type="entry name" value="GPX_CS"/>
</dbReference>
<proteinExistence type="inferred from homology"/>
<keyword evidence="8" id="KW-1185">Reference proteome</keyword>
<feature type="transmembrane region" description="Helical" evidence="5">
    <location>
        <begin position="33"/>
        <end position="52"/>
    </location>
</feature>
<keyword evidence="5" id="KW-1133">Transmembrane helix</keyword>
<feature type="domain" description="Thioredoxin" evidence="6">
    <location>
        <begin position="123"/>
        <end position="283"/>
    </location>
</feature>
<dbReference type="Proteomes" id="UP000095601">
    <property type="component" value="Unassembled WGS sequence"/>
</dbReference>
<name>A0A1E5UH47_9FLAO</name>
<dbReference type="STRING" id="237258.SAMN04489756_10926"/>
<keyword evidence="5" id="KW-0812">Transmembrane</keyword>
<evidence type="ECO:0000256" key="3">
    <source>
        <dbReference type="ARBA" id="ARBA00023002"/>
    </source>
</evidence>
<dbReference type="Gene3D" id="3.40.30.10">
    <property type="entry name" value="Glutaredoxin"/>
    <property type="match status" value="1"/>
</dbReference>
<feature type="transmembrane region" description="Helical" evidence="5">
    <location>
        <begin position="59"/>
        <end position="78"/>
    </location>
</feature>
<comment type="caution">
    <text evidence="7">The sequence shown here is derived from an EMBL/GenBank/DDBJ whole genome shotgun (WGS) entry which is preliminary data.</text>
</comment>
<keyword evidence="3 4" id="KW-0560">Oxidoreductase</keyword>
<dbReference type="FunFam" id="3.40.30.10:FF:000010">
    <property type="entry name" value="Glutathione peroxidase"/>
    <property type="match status" value="1"/>
</dbReference>
<keyword evidence="5" id="KW-0472">Membrane</keyword>
<evidence type="ECO:0000256" key="4">
    <source>
        <dbReference type="RuleBase" id="RU000499"/>
    </source>
</evidence>
<dbReference type="PATRIC" id="fig|237258.4.peg.1338"/>
<evidence type="ECO:0000256" key="1">
    <source>
        <dbReference type="ARBA" id="ARBA00006926"/>
    </source>
</evidence>
<dbReference type="Pfam" id="PF00255">
    <property type="entry name" value="GSHPx"/>
    <property type="match status" value="1"/>
</dbReference>
<evidence type="ECO:0000313" key="8">
    <source>
        <dbReference type="Proteomes" id="UP000095601"/>
    </source>
</evidence>
<dbReference type="PROSITE" id="PS51355">
    <property type="entry name" value="GLUTATHIONE_PEROXID_3"/>
    <property type="match status" value="1"/>
</dbReference>
<dbReference type="PRINTS" id="PR01011">
    <property type="entry name" value="GLUTPROXDASE"/>
</dbReference>
<dbReference type="CDD" id="cd00340">
    <property type="entry name" value="GSH_Peroxidase"/>
    <property type="match status" value="1"/>
</dbReference>
<dbReference type="InterPro" id="IPR036249">
    <property type="entry name" value="Thioredoxin-like_sf"/>
</dbReference>
<dbReference type="PROSITE" id="PS51352">
    <property type="entry name" value="THIOREDOXIN_2"/>
    <property type="match status" value="1"/>
</dbReference>
<keyword evidence="2 4" id="KW-0575">Peroxidase</keyword>
<reference evidence="7 8" key="1">
    <citation type="submission" date="2016-09" db="EMBL/GenBank/DDBJ databases">
        <authorList>
            <person name="Capua I."/>
            <person name="De Benedictis P."/>
            <person name="Joannis T."/>
            <person name="Lombin L.H."/>
            <person name="Cattoli G."/>
        </authorList>
    </citation>
    <scope>NUCLEOTIDE SEQUENCE [LARGE SCALE GENOMIC DNA]</scope>
    <source>
        <strain evidence="7 8">NRS-1</strain>
    </source>
</reference>
<accession>A0A1E5UH47</accession>
<dbReference type="InterPro" id="IPR013766">
    <property type="entry name" value="Thioredoxin_domain"/>
</dbReference>
<dbReference type="EMBL" id="MKGI01000011">
    <property type="protein sequence ID" value="OEL12196.1"/>
    <property type="molecule type" value="Genomic_DNA"/>
</dbReference>
<dbReference type="PANTHER" id="PTHR11592">
    <property type="entry name" value="GLUTATHIONE PEROXIDASE"/>
    <property type="match status" value="1"/>
</dbReference>
<organism evidence="7 8">
    <name type="scientific">Cloacibacterium normanense</name>
    <dbReference type="NCBI Taxonomy" id="237258"/>
    <lineage>
        <taxon>Bacteria</taxon>
        <taxon>Pseudomonadati</taxon>
        <taxon>Bacteroidota</taxon>
        <taxon>Flavobacteriia</taxon>
        <taxon>Flavobacteriales</taxon>
        <taxon>Weeksellaceae</taxon>
    </lineage>
</organism>
<dbReference type="PANTHER" id="PTHR11592:SF78">
    <property type="entry name" value="GLUTATHIONE PEROXIDASE"/>
    <property type="match status" value="1"/>
</dbReference>
<evidence type="ECO:0000259" key="6">
    <source>
        <dbReference type="PROSITE" id="PS51352"/>
    </source>
</evidence>
<dbReference type="SUPFAM" id="SSF52833">
    <property type="entry name" value="Thioredoxin-like"/>
    <property type="match status" value="1"/>
</dbReference>
<comment type="similarity">
    <text evidence="1 4">Belongs to the glutathione peroxidase family.</text>
</comment>
<dbReference type="PROSITE" id="PS00763">
    <property type="entry name" value="GLUTATHIONE_PEROXID_2"/>
    <property type="match status" value="1"/>
</dbReference>
<feature type="transmembrane region" description="Helical" evidence="5">
    <location>
        <begin position="98"/>
        <end position="118"/>
    </location>
</feature>
<dbReference type="InterPro" id="IPR000889">
    <property type="entry name" value="Glutathione_peroxidase"/>
</dbReference>
<evidence type="ECO:0000313" key="7">
    <source>
        <dbReference type="EMBL" id="OEL12196.1"/>
    </source>
</evidence>
<sequence>MLLAGIGHLTFQRTEFLAQVPRWLPSHPHFMDFIVLLSGVAEISLGLAMIFWTRKKAKVGIALAIFYVLIFPGNISQYTNGISAFGLDTDEKRFIRLFFQPVLILWALWSTGALQLLLKKKKSKTSVSFFDLKAQLLNGDTISMNQFRNMTIIVVNTASKCGLTPQYEGLEKLYQRYKNEGLVILGFPCNQFAKQESGSANEIQEFCQINYGVSFPMFDKIEVNGKNAHPIFKYLKAELGGFLVDDVKWNFTKFVIDKNGKPVRRFSPTTPPEKMENYIKSIL</sequence>
<protein>
    <recommendedName>
        <fullName evidence="4">Glutathione peroxidase</fullName>
    </recommendedName>
</protein>
<dbReference type="AlphaFoldDB" id="A0A1E5UH47"/>
<dbReference type="GO" id="GO:0004601">
    <property type="term" value="F:peroxidase activity"/>
    <property type="evidence" value="ECO:0007669"/>
    <property type="project" value="UniProtKB-KW"/>
</dbReference>
<gene>
    <name evidence="7" type="ORF">BHF72_1384</name>
</gene>
<evidence type="ECO:0000256" key="2">
    <source>
        <dbReference type="ARBA" id="ARBA00022559"/>
    </source>
</evidence>